<feature type="transmembrane region" description="Helical" evidence="8">
    <location>
        <begin position="850"/>
        <end position="868"/>
    </location>
</feature>
<dbReference type="Pfam" id="PF01061">
    <property type="entry name" value="ABC2_membrane"/>
    <property type="match status" value="1"/>
</dbReference>
<proteinExistence type="predicted"/>
<evidence type="ECO:0000256" key="2">
    <source>
        <dbReference type="ARBA" id="ARBA00022448"/>
    </source>
</evidence>
<dbReference type="InterPro" id="IPR027417">
    <property type="entry name" value="P-loop_NTPase"/>
</dbReference>
<feature type="transmembrane region" description="Helical" evidence="8">
    <location>
        <begin position="267"/>
        <end position="290"/>
    </location>
</feature>
<evidence type="ECO:0000259" key="9">
    <source>
        <dbReference type="PROSITE" id="PS50893"/>
    </source>
</evidence>
<dbReference type="GO" id="GO:0140359">
    <property type="term" value="F:ABC-type transporter activity"/>
    <property type="evidence" value="ECO:0007669"/>
    <property type="project" value="InterPro"/>
</dbReference>
<reference evidence="10" key="1">
    <citation type="journal article" date="2020" name="Stud. Mycol.">
        <title>101 Dothideomycetes genomes: a test case for predicting lifestyles and emergence of pathogens.</title>
        <authorList>
            <person name="Haridas S."/>
            <person name="Albert R."/>
            <person name="Binder M."/>
            <person name="Bloem J."/>
            <person name="Labutti K."/>
            <person name="Salamov A."/>
            <person name="Andreopoulos B."/>
            <person name="Baker S."/>
            <person name="Barry K."/>
            <person name="Bills G."/>
            <person name="Bluhm B."/>
            <person name="Cannon C."/>
            <person name="Castanera R."/>
            <person name="Culley D."/>
            <person name="Daum C."/>
            <person name="Ezra D."/>
            <person name="Gonzalez J."/>
            <person name="Henrissat B."/>
            <person name="Kuo A."/>
            <person name="Liang C."/>
            <person name="Lipzen A."/>
            <person name="Lutzoni F."/>
            <person name="Magnuson J."/>
            <person name="Mondo S."/>
            <person name="Nolan M."/>
            <person name="Ohm R."/>
            <person name="Pangilinan J."/>
            <person name="Park H.-J."/>
            <person name="Ramirez L."/>
            <person name="Alfaro M."/>
            <person name="Sun H."/>
            <person name="Tritt A."/>
            <person name="Yoshinaga Y."/>
            <person name="Zwiers L.-H."/>
            <person name="Turgeon B."/>
            <person name="Goodwin S."/>
            <person name="Spatafora J."/>
            <person name="Crous P."/>
            <person name="Grigoriev I."/>
        </authorList>
    </citation>
    <scope>NUCLEOTIDE SEQUENCE</scope>
    <source>
        <strain evidence="10">CBS 133067</strain>
    </source>
</reference>
<keyword evidence="6 8" id="KW-1133">Transmembrane helix</keyword>
<dbReference type="InterPro" id="IPR003439">
    <property type="entry name" value="ABC_transporter-like_ATP-bd"/>
</dbReference>
<evidence type="ECO:0000313" key="10">
    <source>
        <dbReference type="EMBL" id="KAF2101114.1"/>
    </source>
</evidence>
<dbReference type="InterPro" id="IPR013525">
    <property type="entry name" value="ABC2_TM"/>
</dbReference>
<evidence type="ECO:0000256" key="7">
    <source>
        <dbReference type="ARBA" id="ARBA00023136"/>
    </source>
</evidence>
<organism evidence="10 11">
    <name type="scientific">Rhizodiscina lignyota</name>
    <dbReference type="NCBI Taxonomy" id="1504668"/>
    <lineage>
        <taxon>Eukaryota</taxon>
        <taxon>Fungi</taxon>
        <taxon>Dikarya</taxon>
        <taxon>Ascomycota</taxon>
        <taxon>Pezizomycotina</taxon>
        <taxon>Dothideomycetes</taxon>
        <taxon>Pleosporomycetidae</taxon>
        <taxon>Aulographales</taxon>
        <taxon>Rhizodiscinaceae</taxon>
        <taxon>Rhizodiscina</taxon>
    </lineage>
</organism>
<accession>A0A9P4IHG5</accession>
<evidence type="ECO:0000256" key="3">
    <source>
        <dbReference type="ARBA" id="ARBA00022692"/>
    </source>
</evidence>
<dbReference type="Pfam" id="PF00005">
    <property type="entry name" value="ABC_tran"/>
    <property type="match status" value="1"/>
</dbReference>
<dbReference type="Gene3D" id="3.40.50.300">
    <property type="entry name" value="P-loop containing nucleotide triphosphate hydrolases"/>
    <property type="match status" value="1"/>
</dbReference>
<dbReference type="EMBL" id="ML978124">
    <property type="protein sequence ID" value="KAF2101114.1"/>
    <property type="molecule type" value="Genomic_DNA"/>
</dbReference>
<dbReference type="InterPro" id="IPR003593">
    <property type="entry name" value="AAA+_ATPase"/>
</dbReference>
<name>A0A9P4IHG5_9PEZI</name>
<evidence type="ECO:0000256" key="8">
    <source>
        <dbReference type="SAM" id="Phobius"/>
    </source>
</evidence>
<evidence type="ECO:0000313" key="11">
    <source>
        <dbReference type="Proteomes" id="UP000799772"/>
    </source>
</evidence>
<dbReference type="PANTHER" id="PTHR48041">
    <property type="entry name" value="ABC TRANSPORTER G FAMILY MEMBER 28"/>
    <property type="match status" value="1"/>
</dbReference>
<dbReference type="Pfam" id="PF19055">
    <property type="entry name" value="ABC2_membrane_7"/>
    <property type="match status" value="1"/>
</dbReference>
<feature type="domain" description="ABC transporter" evidence="9">
    <location>
        <begin position="398"/>
        <end position="636"/>
    </location>
</feature>
<sequence>MSLSSFGLPLSESPPEGPQFIDSGNCLCALQEFQGADQTTAWRCLGSNKKNQNIYQGVSGKWYKPETDNSAIDPHALAVNDDSLRPNNHTAFVAEPGSRQSLVALNSVKKDPLSIFDRACTGHNVTELSQSYYGAQQQIANKQTPTAAATCFSGALPLTIQNSTSWNKTGCYPGFQCQNATINILPQYCTPVEQCLHGRLGGADCGVPMGYFEPLKCPSGKYCPRDLGSGQPITCPYGSYCPAGSYQPVSCSAGSICHEGSIKDQTWLPLCFLVIVDIGLIVATFFAWIIKRRNDKRKNPGGGKPSRFSKIIRSMPQKRTTGYKTLDDDSIQLEPRVRSMQRAPTGFLGPMDDFQFDMHAAAYDASSKEDIDQGNTDLREFVGSLSKCIEGAQFGLSFEFDNLGFWPKGAPKPVLSNITGEISRGSLVGILGGSGAGKSTFVNVLMGKQKHTGSVKVNGVRDKLSHYKKIIGYVPQDDIVLAELTVRENILHSARIRLPSNWGDREIQRHVDILIDCLQLGHVKDSLVGSPVKPVISGGQRKRVSIGMELAAAPMALFLDEPTSGLDATAASHIMKILSALARLGITVVTIIHQPREEIFHAIDDLILLANGRLIYQGKERDVQGYFERAGFDFPEHSNPADTLMDIITGAGRPYKRAGDTSKESLIEHWANISTNRDSRGPSQMQGAYGEQHSLKKSIRRRGAPFYTQFYFCMLRSFLQQYRLKAAFWFEIGVASLAGFLIGLALNGEDGALFHGIYHDDYIYLSSSIDYQTLSILALLVAIALGLTSSAPGVKVFGEEKLTYRREAASGHNRFSYYMGKVIATLPRIILGCYHFTVFFMLLATPRIDWLKAFVVNLLYYYCIYGLASCVSMLTRREDGPLLATMASLIVGILSGFAPTLNQVAQWHMTWLWRASPGVWIAEVYYSENVMPVSYLWQIDDAAQALGLVFGRFWLDMVVLLGIGTTYRVIAFFLLILVRRSKQR</sequence>
<dbReference type="SUPFAM" id="SSF52540">
    <property type="entry name" value="P-loop containing nucleoside triphosphate hydrolases"/>
    <property type="match status" value="1"/>
</dbReference>
<dbReference type="GO" id="GO:0016020">
    <property type="term" value="C:membrane"/>
    <property type="evidence" value="ECO:0007669"/>
    <property type="project" value="UniProtKB-SubCell"/>
</dbReference>
<keyword evidence="2" id="KW-0813">Transport</keyword>
<dbReference type="InterPro" id="IPR017871">
    <property type="entry name" value="ABC_transporter-like_CS"/>
</dbReference>
<dbReference type="GO" id="GO:0016887">
    <property type="term" value="F:ATP hydrolysis activity"/>
    <property type="evidence" value="ECO:0007669"/>
    <property type="project" value="InterPro"/>
</dbReference>
<feature type="transmembrane region" description="Helical" evidence="8">
    <location>
        <begin position="957"/>
        <end position="978"/>
    </location>
</feature>
<keyword evidence="5" id="KW-0067">ATP-binding</keyword>
<keyword evidence="3 8" id="KW-0812">Transmembrane</keyword>
<feature type="transmembrane region" description="Helical" evidence="8">
    <location>
        <begin position="774"/>
        <end position="797"/>
    </location>
</feature>
<keyword evidence="4" id="KW-0547">Nucleotide-binding</keyword>
<feature type="transmembrane region" description="Helical" evidence="8">
    <location>
        <begin position="818"/>
        <end position="844"/>
    </location>
</feature>
<evidence type="ECO:0000256" key="5">
    <source>
        <dbReference type="ARBA" id="ARBA00022840"/>
    </source>
</evidence>
<dbReference type="CDD" id="cd03213">
    <property type="entry name" value="ABCG_EPDR"/>
    <property type="match status" value="1"/>
</dbReference>
<dbReference type="InterPro" id="IPR050352">
    <property type="entry name" value="ABCG_transporters"/>
</dbReference>
<feature type="transmembrane region" description="Helical" evidence="8">
    <location>
        <begin position="880"/>
        <end position="901"/>
    </location>
</feature>
<dbReference type="InterPro" id="IPR043926">
    <property type="entry name" value="ABCG_dom"/>
</dbReference>
<keyword evidence="11" id="KW-1185">Reference proteome</keyword>
<comment type="subcellular location">
    <subcellularLocation>
        <location evidence="1">Membrane</location>
        <topology evidence="1">Multi-pass membrane protein</topology>
    </subcellularLocation>
</comment>
<dbReference type="AlphaFoldDB" id="A0A9P4IHG5"/>
<evidence type="ECO:0000256" key="6">
    <source>
        <dbReference type="ARBA" id="ARBA00022989"/>
    </source>
</evidence>
<keyword evidence="7 8" id="KW-0472">Membrane</keyword>
<dbReference type="PANTHER" id="PTHR48041:SF91">
    <property type="entry name" value="ABC TRANSPORTER G FAMILY MEMBER 28"/>
    <property type="match status" value="1"/>
</dbReference>
<dbReference type="PROSITE" id="PS50893">
    <property type="entry name" value="ABC_TRANSPORTER_2"/>
    <property type="match status" value="1"/>
</dbReference>
<dbReference type="GO" id="GO:0005524">
    <property type="term" value="F:ATP binding"/>
    <property type="evidence" value="ECO:0007669"/>
    <property type="project" value="UniProtKB-KW"/>
</dbReference>
<evidence type="ECO:0000256" key="1">
    <source>
        <dbReference type="ARBA" id="ARBA00004141"/>
    </source>
</evidence>
<dbReference type="Proteomes" id="UP000799772">
    <property type="component" value="Unassembled WGS sequence"/>
</dbReference>
<dbReference type="SMART" id="SM00382">
    <property type="entry name" value="AAA"/>
    <property type="match status" value="1"/>
</dbReference>
<dbReference type="OrthoDB" id="66620at2759"/>
<dbReference type="PROSITE" id="PS00211">
    <property type="entry name" value="ABC_TRANSPORTER_1"/>
    <property type="match status" value="1"/>
</dbReference>
<evidence type="ECO:0000256" key="4">
    <source>
        <dbReference type="ARBA" id="ARBA00022741"/>
    </source>
</evidence>
<gene>
    <name evidence="10" type="ORF">NA57DRAFT_55174</name>
</gene>
<feature type="transmembrane region" description="Helical" evidence="8">
    <location>
        <begin position="726"/>
        <end position="746"/>
    </location>
</feature>
<protein>
    <submittedName>
        <fullName evidence="10">ABC transporter-like protein</fullName>
    </submittedName>
</protein>
<dbReference type="FunFam" id="3.40.50.300:FF:000367">
    <property type="entry name" value="ABC transporter G family member 24"/>
    <property type="match status" value="1"/>
</dbReference>
<comment type="caution">
    <text evidence="10">The sequence shown here is derived from an EMBL/GenBank/DDBJ whole genome shotgun (WGS) entry which is preliminary data.</text>
</comment>